<organism evidence="4 5">
    <name type="scientific">Roseovarius pacificus</name>
    <dbReference type="NCBI Taxonomy" id="337701"/>
    <lineage>
        <taxon>Bacteria</taxon>
        <taxon>Pseudomonadati</taxon>
        <taxon>Pseudomonadota</taxon>
        <taxon>Alphaproteobacteria</taxon>
        <taxon>Rhodobacterales</taxon>
        <taxon>Roseobacteraceae</taxon>
        <taxon>Roseovarius</taxon>
    </lineage>
</organism>
<accession>A0A1M7IA64</accession>
<sequence length="276" mass="30066">MPRHVTRDRAIPAQPRTRGVIRLSTKRLGSRSVIDQLHQAGSYKALFPRTGDMLQSIVVNTSGGITGGDRLRLDAEVAPGTVLSLTTQAAERAYRSRDGSDGDVSSRTRVAESGVLHWLPQELILYDGCALDRRLEIDLARSARLLMVEPVIFGRVAMGETLRSGRFRDRIAINRAGRPLYHDALHLSGDITARLGRPAVAAGATAMASLLFIDPRAEALLRPVRTLLPDTGGASLLDGDVLALRLLAEDSHMLRLHLLPVLDLLSDGTLPISWRL</sequence>
<keyword evidence="5" id="KW-1185">Reference proteome</keyword>
<comment type="function">
    <text evidence="3">Required for maturation of urease via the functional incorporation of the urease nickel metallocenter.</text>
</comment>
<dbReference type="GO" id="GO:0016151">
    <property type="term" value="F:nickel cation binding"/>
    <property type="evidence" value="ECO:0007669"/>
    <property type="project" value="UniProtKB-UniRule"/>
</dbReference>
<proteinExistence type="inferred from homology"/>
<evidence type="ECO:0000313" key="5">
    <source>
        <dbReference type="Proteomes" id="UP000183974"/>
    </source>
</evidence>
<keyword evidence="3" id="KW-0963">Cytoplasm</keyword>
<dbReference type="InterPro" id="IPR002669">
    <property type="entry name" value="UreD"/>
</dbReference>
<dbReference type="PANTHER" id="PTHR33643:SF1">
    <property type="entry name" value="UREASE ACCESSORY PROTEIN D"/>
    <property type="match status" value="1"/>
</dbReference>
<keyword evidence="3" id="KW-0996">Nickel insertion</keyword>
<dbReference type="STRING" id="337701.SAMN05444398_1156"/>
<comment type="subunit">
    <text evidence="3">UreD, UreF and UreG form a complex that acts as a GTP-hydrolysis-dependent molecular chaperone, activating the urease apoprotein by helping to assemble the nickel containing metallocenter of UreC. The UreE protein probably delivers the nickel.</text>
</comment>
<dbReference type="HAMAP" id="MF_01384">
    <property type="entry name" value="UreD"/>
    <property type="match status" value="1"/>
</dbReference>
<keyword evidence="2 3" id="KW-0143">Chaperone</keyword>
<protein>
    <recommendedName>
        <fullName evidence="3">Urease accessory protein UreD</fullName>
    </recommendedName>
</protein>
<dbReference type="AlphaFoldDB" id="A0A1M7IA64"/>
<gene>
    <name evidence="3" type="primary">ureD</name>
    <name evidence="4" type="ORF">SAMN05444398_1156</name>
</gene>
<dbReference type="GO" id="GO:0005737">
    <property type="term" value="C:cytoplasm"/>
    <property type="evidence" value="ECO:0007669"/>
    <property type="project" value="UniProtKB-SubCell"/>
</dbReference>
<dbReference type="EMBL" id="FRBR01000015">
    <property type="protein sequence ID" value="SHM37473.1"/>
    <property type="molecule type" value="Genomic_DNA"/>
</dbReference>
<name>A0A1M7IA64_9RHOB</name>
<evidence type="ECO:0000256" key="1">
    <source>
        <dbReference type="ARBA" id="ARBA00007177"/>
    </source>
</evidence>
<dbReference type="Pfam" id="PF01774">
    <property type="entry name" value="UreD"/>
    <property type="match status" value="1"/>
</dbReference>
<dbReference type="Proteomes" id="UP000183974">
    <property type="component" value="Unassembled WGS sequence"/>
</dbReference>
<comment type="similarity">
    <text evidence="1 3">Belongs to the UreD family.</text>
</comment>
<comment type="subcellular location">
    <subcellularLocation>
        <location evidence="3">Cytoplasm</location>
    </subcellularLocation>
</comment>
<evidence type="ECO:0000256" key="2">
    <source>
        <dbReference type="ARBA" id="ARBA00023186"/>
    </source>
</evidence>
<evidence type="ECO:0000313" key="4">
    <source>
        <dbReference type="EMBL" id="SHM37473.1"/>
    </source>
</evidence>
<dbReference type="PANTHER" id="PTHR33643">
    <property type="entry name" value="UREASE ACCESSORY PROTEIN D"/>
    <property type="match status" value="1"/>
</dbReference>
<evidence type="ECO:0000256" key="3">
    <source>
        <dbReference type="HAMAP-Rule" id="MF_01384"/>
    </source>
</evidence>
<reference evidence="4 5" key="1">
    <citation type="submission" date="2016-11" db="EMBL/GenBank/DDBJ databases">
        <authorList>
            <person name="Jaros S."/>
            <person name="Januszkiewicz K."/>
            <person name="Wedrychowicz H."/>
        </authorList>
    </citation>
    <scope>NUCLEOTIDE SEQUENCE [LARGE SCALE GENOMIC DNA]</scope>
    <source>
        <strain evidence="4 5">DSM 29589</strain>
    </source>
</reference>